<dbReference type="RefSeq" id="WP_189778795.1">
    <property type="nucleotide sequence ID" value="NZ_JACWEZ010000010.1"/>
</dbReference>
<evidence type="ECO:0000256" key="4">
    <source>
        <dbReference type="ARBA" id="ARBA00022837"/>
    </source>
</evidence>
<dbReference type="PROSITE" id="PS00523">
    <property type="entry name" value="SULFATASE_1"/>
    <property type="match status" value="1"/>
</dbReference>
<dbReference type="SUPFAM" id="SSF53649">
    <property type="entry name" value="Alkaline phosphatase-like"/>
    <property type="match status" value="1"/>
</dbReference>
<dbReference type="PANTHER" id="PTHR42693:SF27">
    <property type="entry name" value="ARYLSULFATASE B [PRECURSOR]"/>
    <property type="match status" value="1"/>
</dbReference>
<dbReference type="InterPro" id="IPR024607">
    <property type="entry name" value="Sulfatase_CS"/>
</dbReference>
<evidence type="ECO:0000256" key="2">
    <source>
        <dbReference type="ARBA" id="ARBA00022723"/>
    </source>
</evidence>
<keyword evidence="2" id="KW-0479">Metal-binding</keyword>
<reference evidence="6 7" key="1">
    <citation type="submission" date="2020-09" db="EMBL/GenBank/DDBJ databases">
        <title>Draft Genome Sequences of Oil-Oxidizing Bacteria Halomonas titanicae, Marinobacter lutaoensis, and Virgibacillus halodenitrificans Isolated from Highly Saline Environments.</title>
        <authorList>
            <person name="Grouzdev D.S."/>
            <person name="Sokolova D.S."/>
            <person name="Semenova E.M."/>
            <person name="Borzenkov I.A."/>
            <person name="Bidzhieva S.K."/>
            <person name="Poltaraus A.B."/>
            <person name="Nazina T.N."/>
        </authorList>
    </citation>
    <scope>NUCLEOTIDE SEQUENCE [LARGE SCALE GENOMIC DNA]</scope>
    <source>
        <strain evidence="6 7">VKM B-3472D</strain>
    </source>
</reference>
<dbReference type="InterPro" id="IPR000917">
    <property type="entry name" value="Sulfatase_N"/>
</dbReference>
<accession>A0ABR7VQA3</accession>
<evidence type="ECO:0000313" key="6">
    <source>
        <dbReference type="EMBL" id="MBD1223838.1"/>
    </source>
</evidence>
<organism evidence="6 7">
    <name type="scientific">Virgibacillus halodenitrificans</name>
    <name type="common">Bacillus halodenitrificans</name>
    <dbReference type="NCBI Taxonomy" id="1482"/>
    <lineage>
        <taxon>Bacteria</taxon>
        <taxon>Bacillati</taxon>
        <taxon>Bacillota</taxon>
        <taxon>Bacilli</taxon>
        <taxon>Bacillales</taxon>
        <taxon>Bacillaceae</taxon>
        <taxon>Virgibacillus</taxon>
    </lineage>
</organism>
<comment type="similarity">
    <text evidence="1">Belongs to the sulfatase family.</text>
</comment>
<dbReference type="PANTHER" id="PTHR42693">
    <property type="entry name" value="ARYLSULFATASE FAMILY MEMBER"/>
    <property type="match status" value="1"/>
</dbReference>
<protein>
    <submittedName>
        <fullName evidence="6">Sulfatase-like hydrolase/transferase</fullName>
    </submittedName>
</protein>
<evidence type="ECO:0000259" key="5">
    <source>
        <dbReference type="Pfam" id="PF00884"/>
    </source>
</evidence>
<keyword evidence="4" id="KW-0106">Calcium</keyword>
<feature type="domain" description="Sulfatase N-terminal" evidence="5">
    <location>
        <begin position="4"/>
        <end position="393"/>
    </location>
</feature>
<dbReference type="InterPro" id="IPR050738">
    <property type="entry name" value="Sulfatase"/>
</dbReference>
<dbReference type="Proteomes" id="UP000621631">
    <property type="component" value="Unassembled WGS sequence"/>
</dbReference>
<dbReference type="Gene3D" id="3.40.720.10">
    <property type="entry name" value="Alkaline Phosphatase, subunit A"/>
    <property type="match status" value="1"/>
</dbReference>
<keyword evidence="7" id="KW-1185">Reference proteome</keyword>
<keyword evidence="3" id="KW-0378">Hydrolase</keyword>
<sequence>MQKPNILLITSDQQHWDTIGAFNKEISTPNLDRLTREGTTFKRAYCPNPTCTPTRASIITGMYPSQHGAWTLGTKLPEDIPTIGDELQKEGYQTALIGKAHFQPINSTDDYPSIESMPLLHDQNYWKDFNGPYYGFQHIELLRNHAHEHLVGQHYVNWLEEKGCMNWRDYFAEPAGKMTYDDKYNWKLPEEYHYNNWIAERTNDLLEKYKQDEDPFFLWASFPDPHPPYLVSEPWDRMYDPDALSYPSGTAGEHNKNPKHFQLTQEENPNFTAYEQTGHMLHGLHSHQLEMEEVKKNKAVYYGMVSFMDKYIGKILDRLDELGLSENTIIVFTSDHGHLFGQHNMHYKGPFHYEDLLKVPFLVRYPGVVPAGESTEAMQSLVDLAPTFLSLASIEKPGRMTGVDQTATWSGKTEKSRDHIICENRHEPTSVHLKTYVNKRHKITLYYKQEYGELFDLANDPQEFENLWDNPEYKELKSQLLLEYAWAELSKEPMWMPRISHA</sequence>
<name>A0ABR7VQA3_VIRHA</name>
<gene>
    <name evidence="6" type="ORF">IC602_14630</name>
</gene>
<evidence type="ECO:0000256" key="3">
    <source>
        <dbReference type="ARBA" id="ARBA00022801"/>
    </source>
</evidence>
<dbReference type="InterPro" id="IPR017850">
    <property type="entry name" value="Alkaline_phosphatase_core_sf"/>
</dbReference>
<evidence type="ECO:0000256" key="1">
    <source>
        <dbReference type="ARBA" id="ARBA00008779"/>
    </source>
</evidence>
<proteinExistence type="inferred from homology"/>
<dbReference type="Pfam" id="PF00884">
    <property type="entry name" value="Sulfatase"/>
    <property type="match status" value="1"/>
</dbReference>
<evidence type="ECO:0000313" key="7">
    <source>
        <dbReference type="Proteomes" id="UP000621631"/>
    </source>
</evidence>
<comment type="caution">
    <text evidence="6">The sequence shown here is derived from an EMBL/GenBank/DDBJ whole genome shotgun (WGS) entry which is preliminary data.</text>
</comment>
<dbReference type="EMBL" id="JACWEZ010000010">
    <property type="protein sequence ID" value="MBD1223838.1"/>
    <property type="molecule type" value="Genomic_DNA"/>
</dbReference>